<dbReference type="Gene3D" id="3.50.80.20">
    <property type="entry name" value="D-Ala-D-Ala carboxypeptidase C, peptidase S13"/>
    <property type="match status" value="1"/>
</dbReference>
<evidence type="ECO:0000313" key="3">
    <source>
        <dbReference type="EMBL" id="TCI13448.1"/>
    </source>
</evidence>
<dbReference type="Gene3D" id="3.40.710.10">
    <property type="entry name" value="DD-peptidase/beta-lactamase superfamily"/>
    <property type="match status" value="2"/>
</dbReference>
<accession>A0A4R0Z204</accession>
<dbReference type="NCBIfam" id="TIGR00666">
    <property type="entry name" value="PBP4"/>
    <property type="match status" value="1"/>
</dbReference>
<keyword evidence="4" id="KW-1185">Reference proteome</keyword>
<dbReference type="SUPFAM" id="SSF56601">
    <property type="entry name" value="beta-lactamase/transpeptidase-like"/>
    <property type="match status" value="1"/>
</dbReference>
<dbReference type="EC" id="3.4.16.4" evidence="3"/>
<reference evidence="3 4" key="1">
    <citation type="submission" date="2019-02" db="EMBL/GenBank/DDBJ databases">
        <title>Dyella amyloliquefaciens sp. nov., isolated from forest soil.</title>
        <authorList>
            <person name="Gao Z.-H."/>
            <person name="Qiu L.-H."/>
        </authorList>
    </citation>
    <scope>NUCLEOTIDE SEQUENCE [LARGE SCALE GENOMIC DNA]</scope>
    <source>
        <strain evidence="3 4">KACC 12747</strain>
    </source>
</reference>
<dbReference type="AlphaFoldDB" id="A0A4R0Z204"/>
<dbReference type="GO" id="GO:0000270">
    <property type="term" value="P:peptidoglycan metabolic process"/>
    <property type="evidence" value="ECO:0007669"/>
    <property type="project" value="TreeGrafter"/>
</dbReference>
<comment type="similarity">
    <text evidence="1">Belongs to the peptidase S13 family.</text>
</comment>
<keyword evidence="3" id="KW-0121">Carboxypeptidase</keyword>
<evidence type="ECO:0000256" key="1">
    <source>
        <dbReference type="ARBA" id="ARBA00006096"/>
    </source>
</evidence>
<dbReference type="PRINTS" id="PR00922">
    <property type="entry name" value="DADACBPTASE3"/>
</dbReference>
<evidence type="ECO:0000256" key="2">
    <source>
        <dbReference type="ARBA" id="ARBA00022801"/>
    </source>
</evidence>
<dbReference type="InterPro" id="IPR000667">
    <property type="entry name" value="Peptidase_S13"/>
</dbReference>
<protein>
    <submittedName>
        <fullName evidence="3">D-alanyl-D-alanine carboxypeptidase/D-alanyl-D-alanine-endopeptidase</fullName>
        <ecNumber evidence="3">3.4.16.4</ecNumber>
    </submittedName>
</protein>
<comment type="caution">
    <text evidence="3">The sequence shown here is derived from an EMBL/GenBank/DDBJ whole genome shotgun (WGS) entry which is preliminary data.</text>
</comment>
<dbReference type="GO" id="GO:0009002">
    <property type="term" value="F:serine-type D-Ala-D-Ala carboxypeptidase activity"/>
    <property type="evidence" value="ECO:0007669"/>
    <property type="project" value="UniProtKB-EC"/>
</dbReference>
<dbReference type="PANTHER" id="PTHR30023:SF0">
    <property type="entry name" value="PENICILLIN-SENSITIVE CARBOXYPEPTIDASE A"/>
    <property type="match status" value="1"/>
</dbReference>
<dbReference type="EMBL" id="SJTG01000001">
    <property type="protein sequence ID" value="TCI13448.1"/>
    <property type="molecule type" value="Genomic_DNA"/>
</dbReference>
<proteinExistence type="inferred from homology"/>
<keyword evidence="2 3" id="KW-0378">Hydrolase</keyword>
<dbReference type="PANTHER" id="PTHR30023">
    <property type="entry name" value="D-ALANYL-D-ALANINE CARBOXYPEPTIDASE"/>
    <property type="match status" value="1"/>
</dbReference>
<dbReference type="GO" id="GO:0006508">
    <property type="term" value="P:proteolysis"/>
    <property type="evidence" value="ECO:0007669"/>
    <property type="project" value="InterPro"/>
</dbReference>
<organism evidence="3 4">
    <name type="scientific">Dyella soli</name>
    <dbReference type="NCBI Taxonomy" id="522319"/>
    <lineage>
        <taxon>Bacteria</taxon>
        <taxon>Pseudomonadati</taxon>
        <taxon>Pseudomonadota</taxon>
        <taxon>Gammaproteobacteria</taxon>
        <taxon>Lysobacterales</taxon>
        <taxon>Rhodanobacteraceae</taxon>
        <taxon>Dyella</taxon>
    </lineage>
</organism>
<keyword evidence="3" id="KW-0645">Protease</keyword>
<evidence type="ECO:0000313" key="4">
    <source>
        <dbReference type="Proteomes" id="UP000291822"/>
    </source>
</evidence>
<dbReference type="Pfam" id="PF02113">
    <property type="entry name" value="Peptidase_S13"/>
    <property type="match status" value="1"/>
</dbReference>
<sequence length="523" mass="55534">MDNRLCGELLSVTHPRCDMTARRRGEPMRFRPCAAWLFAAALTTPVFAGTLAQDIDAHIAQPRFEHARWGIEVIELGSGRVVYAHDAGKLFTPASTNKLYTAALALHVLGPAFRFPTRVFGAAPDHGGTITGDAVLYGMGDPTLGTATLTADWSDQMAVQMTSLGIRRIRGDLVADDTFFSTPPYGSGWEADDLQAAYGAPPSALTVNDNVVQVTVAPGASEGLPADLTLAPSDGIAQLANQLVTTTAGTRANVNLVRPAGARKLYAFGQVPAGSSRSSYRLAVDDPARIAGSQLLGALQRHGIRVDGIVRVAHWPQDSGALRHNTTMLAEVQSPPVIDILRDALKRSQNLYMQNLLLMAGVRTQATEPAPADRPGFINTEDWGIIGLRKLLDAADVPADEYQYNEGSGLARADLTTPHAMNRLLALLAAQPNAGQIMDTLPVAGIDGTLKSRMKGTAAEGNVRAKTGTLSQVRSLAGYVTTAHGQRLAFTIFLNHYDSPEGAPAATADIDAIAVRLANEGRP</sequence>
<dbReference type="InterPro" id="IPR012338">
    <property type="entry name" value="Beta-lactam/transpept-like"/>
</dbReference>
<name>A0A4R0Z204_9GAMM</name>
<gene>
    <name evidence="3" type="primary">dacB</name>
    <name evidence="3" type="ORF">EZM97_09330</name>
</gene>
<dbReference type="Proteomes" id="UP000291822">
    <property type="component" value="Unassembled WGS sequence"/>
</dbReference>